<feature type="region of interest" description="Disordered" evidence="1">
    <location>
        <begin position="581"/>
        <end position="646"/>
    </location>
</feature>
<dbReference type="EMBL" id="QFOH01000020">
    <property type="protein sequence ID" value="PZP22269.1"/>
    <property type="molecule type" value="Genomic_DNA"/>
</dbReference>
<comment type="caution">
    <text evidence="3">The sequence shown here is derived from an EMBL/GenBank/DDBJ whole genome shotgun (WGS) entry which is preliminary data.</text>
</comment>
<protein>
    <submittedName>
        <fullName evidence="3">Transposase</fullName>
    </submittedName>
</protein>
<dbReference type="Pfam" id="PF09299">
    <property type="entry name" value="Mu-transpos_C"/>
    <property type="match status" value="1"/>
</dbReference>
<dbReference type="InterPro" id="IPR015378">
    <property type="entry name" value="Transposase-like_Mu_C"/>
</dbReference>
<proteinExistence type="predicted"/>
<dbReference type="InterPro" id="IPR036397">
    <property type="entry name" value="RNaseH_sf"/>
</dbReference>
<dbReference type="AlphaFoldDB" id="A0A2W5EY52"/>
<name>A0A2W5EY52_9PSED</name>
<evidence type="ECO:0000313" key="4">
    <source>
        <dbReference type="Proteomes" id="UP000249198"/>
    </source>
</evidence>
<feature type="domain" description="Transposase-like Mu C-terminal" evidence="2">
    <location>
        <begin position="473"/>
        <end position="523"/>
    </location>
</feature>
<sequence length="646" mass="73537">MSNLICVGATVEVSGIPFFIKAMRVDLRDIVLTGKGGVERTLDFRDFYNQLATGQIQFPGHVVNPGKRNWRPSEYAEAVYRKALVELADSASYSKASDDKRQQLLAGLAEKSGKPVPTSKSVKSYQRKYAAGGFEALIPNFGRRGGTGWTTKSRQKALANQIILDTYAKDDKINLAALAVIVNDALKEEKDANGKPLSLSVKTLSRMIHRMPRELVLSRRMDPRTYRLLSRQAVNEFYVEHAFQLMQVDAKTIDMYCVDALGLRYTEITLYAMVCSRTGFPVGLYVTPGAPSEYTLLKLFEFFFSPKDEAFKQRFGLQTDWPAPCGLGQILFDNATENTGGVSLEIVRDLGADIHYARAFRGDDKPNVESDFKALDEYVFKRMPGAKNSSQKGVNDRHERAEQEACYSVEEVYRDLVQFVGDVYVHQPRQKLGFRYKRSTTIKQAMDEELSRFMPPPPPSLEQVKRLILQKNRETRRVQHYGIDFESFQYHSYEFAALAREYALQEVTILFNPSDCSAIYAVNPKTDELIKLHCKLKDVPAVSFEVVKVLRQAYGRPTDEMQGHDYQRVYAQLLQKWTTDSQKNGKRKIKENNKQARQQEREKHHAEVNEQLQRGLAKSPVPMAFTPLADDEEAFEPAPREDLSHE</sequence>
<dbReference type="Proteomes" id="UP000249198">
    <property type="component" value="Unassembled WGS sequence"/>
</dbReference>
<dbReference type="GO" id="GO:0003676">
    <property type="term" value="F:nucleic acid binding"/>
    <property type="evidence" value="ECO:0007669"/>
    <property type="project" value="InterPro"/>
</dbReference>
<evidence type="ECO:0000313" key="3">
    <source>
        <dbReference type="EMBL" id="PZP22269.1"/>
    </source>
</evidence>
<dbReference type="Gene3D" id="3.30.420.10">
    <property type="entry name" value="Ribonuclease H-like superfamily/Ribonuclease H"/>
    <property type="match status" value="1"/>
</dbReference>
<dbReference type="RefSeq" id="WP_273233608.1">
    <property type="nucleotide sequence ID" value="NZ_QFOH01000020.1"/>
</dbReference>
<feature type="compositionally biased region" description="Basic and acidic residues" evidence="1">
    <location>
        <begin position="590"/>
        <end position="608"/>
    </location>
</feature>
<gene>
    <name evidence="3" type="ORF">DI599_15845</name>
</gene>
<evidence type="ECO:0000259" key="2">
    <source>
        <dbReference type="Pfam" id="PF09299"/>
    </source>
</evidence>
<evidence type="ECO:0000256" key="1">
    <source>
        <dbReference type="SAM" id="MobiDB-lite"/>
    </source>
</evidence>
<reference evidence="3 4" key="1">
    <citation type="submission" date="2017-08" db="EMBL/GenBank/DDBJ databases">
        <title>Infants hospitalized years apart are colonized by the same room-sourced microbial strains.</title>
        <authorList>
            <person name="Brooks B."/>
            <person name="Olm M.R."/>
            <person name="Firek B.A."/>
            <person name="Baker R."/>
            <person name="Thomas B.C."/>
            <person name="Morowitz M.J."/>
            <person name="Banfield J.F."/>
        </authorList>
    </citation>
    <scope>NUCLEOTIDE SEQUENCE [LARGE SCALE GENOMIC DNA]</scope>
    <source>
        <strain evidence="3">S2_009_000_R2_77</strain>
    </source>
</reference>
<organism evidence="3 4">
    <name type="scientific">Pseudomonas kuykendallii</name>
    <dbReference type="NCBI Taxonomy" id="1007099"/>
    <lineage>
        <taxon>Bacteria</taxon>
        <taxon>Pseudomonadati</taxon>
        <taxon>Pseudomonadota</taxon>
        <taxon>Gammaproteobacteria</taxon>
        <taxon>Pseudomonadales</taxon>
        <taxon>Pseudomonadaceae</taxon>
        <taxon>Pseudomonas</taxon>
    </lineage>
</organism>
<accession>A0A2W5EY52</accession>